<organism evidence="7 8">
    <name type="scientific">Homarus americanus</name>
    <name type="common">American lobster</name>
    <dbReference type="NCBI Taxonomy" id="6706"/>
    <lineage>
        <taxon>Eukaryota</taxon>
        <taxon>Metazoa</taxon>
        <taxon>Ecdysozoa</taxon>
        <taxon>Arthropoda</taxon>
        <taxon>Crustacea</taxon>
        <taxon>Multicrustacea</taxon>
        <taxon>Malacostraca</taxon>
        <taxon>Eumalacostraca</taxon>
        <taxon>Eucarida</taxon>
        <taxon>Decapoda</taxon>
        <taxon>Pleocyemata</taxon>
        <taxon>Astacidea</taxon>
        <taxon>Nephropoidea</taxon>
        <taxon>Nephropidae</taxon>
        <taxon>Homarus</taxon>
    </lineage>
</organism>
<dbReference type="GO" id="GO:0033119">
    <property type="term" value="P:negative regulation of RNA splicing"/>
    <property type="evidence" value="ECO:0007669"/>
    <property type="project" value="TreeGrafter"/>
</dbReference>
<evidence type="ECO:0000256" key="2">
    <source>
        <dbReference type="ARBA" id="ARBA00010350"/>
    </source>
</evidence>
<dbReference type="AlphaFoldDB" id="A0A8J5K0T6"/>
<dbReference type="PANTHER" id="PTHR23291">
    <property type="entry name" value="BAX INHIBITOR-RELATED"/>
    <property type="match status" value="1"/>
</dbReference>
<dbReference type="GO" id="GO:0031966">
    <property type="term" value="C:mitochondrial membrane"/>
    <property type="evidence" value="ECO:0007669"/>
    <property type="project" value="TreeGrafter"/>
</dbReference>
<gene>
    <name evidence="7" type="primary">tmbim6-L</name>
    <name evidence="7" type="ORF">Hamer_G001966</name>
</gene>
<evidence type="ECO:0000313" key="8">
    <source>
        <dbReference type="Proteomes" id="UP000747542"/>
    </source>
</evidence>
<comment type="caution">
    <text evidence="7">The sequence shown here is derived from an EMBL/GenBank/DDBJ whole genome shotgun (WGS) entry which is preliminary data.</text>
</comment>
<feature type="transmembrane region" description="Helical" evidence="6">
    <location>
        <begin position="209"/>
        <end position="231"/>
    </location>
</feature>
<accession>A0A8J5K0T6</accession>
<feature type="transmembrane region" description="Helical" evidence="6">
    <location>
        <begin position="154"/>
        <end position="176"/>
    </location>
</feature>
<dbReference type="GO" id="GO:0034620">
    <property type="term" value="P:cellular response to unfolded protein"/>
    <property type="evidence" value="ECO:0007669"/>
    <property type="project" value="TreeGrafter"/>
</dbReference>
<dbReference type="Pfam" id="PF01027">
    <property type="entry name" value="Bax1-I"/>
    <property type="match status" value="1"/>
</dbReference>
<evidence type="ECO:0000256" key="4">
    <source>
        <dbReference type="ARBA" id="ARBA00022989"/>
    </source>
</evidence>
<evidence type="ECO:0000256" key="1">
    <source>
        <dbReference type="ARBA" id="ARBA00004141"/>
    </source>
</evidence>
<dbReference type="Proteomes" id="UP000747542">
    <property type="component" value="Unassembled WGS sequence"/>
</dbReference>
<dbReference type="GO" id="GO:0019899">
    <property type="term" value="F:enzyme binding"/>
    <property type="evidence" value="ECO:0007669"/>
    <property type="project" value="TreeGrafter"/>
</dbReference>
<comment type="subcellular location">
    <subcellularLocation>
        <location evidence="1">Membrane</location>
        <topology evidence="1">Multi-pass membrane protein</topology>
    </subcellularLocation>
</comment>
<reference evidence="7" key="1">
    <citation type="journal article" date="2021" name="Sci. Adv.">
        <title>The American lobster genome reveals insights on longevity, neural, and immune adaptations.</title>
        <authorList>
            <person name="Polinski J.M."/>
            <person name="Zimin A.V."/>
            <person name="Clark K.F."/>
            <person name="Kohn A.B."/>
            <person name="Sadowski N."/>
            <person name="Timp W."/>
            <person name="Ptitsyn A."/>
            <person name="Khanna P."/>
            <person name="Romanova D.Y."/>
            <person name="Williams P."/>
            <person name="Greenwood S.J."/>
            <person name="Moroz L.L."/>
            <person name="Walt D.R."/>
            <person name="Bodnar A.G."/>
        </authorList>
    </citation>
    <scope>NUCLEOTIDE SEQUENCE</scope>
    <source>
        <strain evidence="7">GMGI-L3</strain>
    </source>
</reference>
<dbReference type="GO" id="GO:2001234">
    <property type="term" value="P:negative regulation of apoptotic signaling pathway"/>
    <property type="evidence" value="ECO:0007669"/>
    <property type="project" value="TreeGrafter"/>
</dbReference>
<dbReference type="CDD" id="cd10430">
    <property type="entry name" value="BI-1"/>
    <property type="match status" value="1"/>
</dbReference>
<feature type="transmembrane region" description="Helical" evidence="6">
    <location>
        <begin position="122"/>
        <end position="142"/>
    </location>
</feature>
<dbReference type="PANTHER" id="PTHR23291:SF32">
    <property type="entry name" value="BAX INHIBITOR 1"/>
    <property type="match status" value="1"/>
</dbReference>
<feature type="transmembrane region" description="Helical" evidence="6">
    <location>
        <begin position="237"/>
        <end position="256"/>
    </location>
</feature>
<keyword evidence="8" id="KW-1185">Reference proteome</keyword>
<evidence type="ECO:0000256" key="6">
    <source>
        <dbReference type="RuleBase" id="RU004379"/>
    </source>
</evidence>
<evidence type="ECO:0000256" key="3">
    <source>
        <dbReference type="ARBA" id="ARBA00022692"/>
    </source>
</evidence>
<protein>
    <submittedName>
        <fullName evidence="7">Bax inhibitor 1-like</fullName>
    </submittedName>
</protein>
<name>A0A8J5K0T6_HOMAM</name>
<evidence type="ECO:0000313" key="7">
    <source>
        <dbReference type="EMBL" id="KAG7162939.1"/>
    </source>
</evidence>
<dbReference type="EMBL" id="JAHLQT010026502">
    <property type="protein sequence ID" value="KAG7162939.1"/>
    <property type="molecule type" value="Genomic_DNA"/>
</dbReference>
<comment type="similarity">
    <text evidence="2 6">Belongs to the BI1 family.</text>
</comment>
<sequence>MSAEERKQPEKSYDAVTAAFGATPKEVEAWTKHVERFISYCITTPAMIAEPDLPSPDKWGWVMNDEGEWNVYWTTLSEASAACRELLREEPVRKHLKNVYATFTLATIAASAGGYVHMFSSYIGAGLLTGLGAFGTLIWLMMTPYNDKNQIQRLSLLGTFAFLSGCNLGPLLDLAVMVNPALILQALLGTSVVFACFSLSALYAPRGQYLYLGGTLLSALSTLFWLSMLNIFFGSRLLFQVNLYVGLAVMCGFIVYDTQNILEKARRGDKDYVMHSVELFIDFIAVFKRLLIILTDKEAQSKKKRKD</sequence>
<dbReference type="InterPro" id="IPR006214">
    <property type="entry name" value="Bax_inhibitor_1-related"/>
</dbReference>
<keyword evidence="4 6" id="KW-1133">Transmembrane helix</keyword>
<keyword evidence="3 6" id="KW-0812">Transmembrane</keyword>
<keyword evidence="5 6" id="KW-0472">Membrane</keyword>
<feature type="transmembrane region" description="Helical" evidence="6">
    <location>
        <begin position="182"/>
        <end position="202"/>
    </location>
</feature>
<proteinExistence type="inferred from homology"/>
<evidence type="ECO:0000256" key="5">
    <source>
        <dbReference type="ARBA" id="ARBA00023136"/>
    </source>
</evidence>
<feature type="transmembrane region" description="Helical" evidence="6">
    <location>
        <begin position="98"/>
        <end position="116"/>
    </location>
</feature>